<evidence type="ECO:0000313" key="1">
    <source>
        <dbReference type="EMBL" id="KAJ8668541.1"/>
    </source>
</evidence>
<organism evidence="1 2">
    <name type="scientific">Eretmocerus hayati</name>
    <dbReference type="NCBI Taxonomy" id="131215"/>
    <lineage>
        <taxon>Eukaryota</taxon>
        <taxon>Metazoa</taxon>
        <taxon>Ecdysozoa</taxon>
        <taxon>Arthropoda</taxon>
        <taxon>Hexapoda</taxon>
        <taxon>Insecta</taxon>
        <taxon>Pterygota</taxon>
        <taxon>Neoptera</taxon>
        <taxon>Endopterygota</taxon>
        <taxon>Hymenoptera</taxon>
        <taxon>Apocrita</taxon>
        <taxon>Proctotrupomorpha</taxon>
        <taxon>Chalcidoidea</taxon>
        <taxon>Aphelinidae</taxon>
        <taxon>Aphelininae</taxon>
        <taxon>Eretmocerus</taxon>
    </lineage>
</organism>
<dbReference type="EMBL" id="CM056744">
    <property type="protein sequence ID" value="KAJ8668541.1"/>
    <property type="molecule type" value="Genomic_DNA"/>
</dbReference>
<reference evidence="1" key="1">
    <citation type="submission" date="2023-04" db="EMBL/GenBank/DDBJ databases">
        <title>A chromosome-level genome assembly of the parasitoid wasp Eretmocerus hayati.</title>
        <authorList>
            <person name="Zhong Y."/>
            <person name="Liu S."/>
            <person name="Liu Y."/>
        </authorList>
    </citation>
    <scope>NUCLEOTIDE SEQUENCE</scope>
    <source>
        <strain evidence="1">ZJU_SS_LIU_2023</strain>
    </source>
</reference>
<gene>
    <name evidence="1" type="ORF">QAD02_010204</name>
</gene>
<keyword evidence="2" id="KW-1185">Reference proteome</keyword>
<evidence type="ECO:0000313" key="2">
    <source>
        <dbReference type="Proteomes" id="UP001239111"/>
    </source>
</evidence>
<protein>
    <submittedName>
        <fullName evidence="1">Uncharacterized protein</fullName>
    </submittedName>
</protein>
<name>A0ACC2NBV3_9HYME</name>
<sequence length="133" mass="14149">MQNGLPPSRALKNCSSSSSIRVVTFYFAHSTTDHRHKAGSSQQPEGASLTTGLGRECCTRTAKSSTVASRSKAKPDTLPSALTTGINRDLAQRGGRPNSSAGEPSNFYVHGVLGVWKQIRDTSNSEDASPRNT</sequence>
<proteinExistence type="predicted"/>
<dbReference type="Proteomes" id="UP001239111">
    <property type="component" value="Chromosome 4"/>
</dbReference>
<comment type="caution">
    <text evidence="1">The sequence shown here is derived from an EMBL/GenBank/DDBJ whole genome shotgun (WGS) entry which is preliminary data.</text>
</comment>
<accession>A0ACC2NBV3</accession>